<evidence type="ECO:0008006" key="5">
    <source>
        <dbReference type="Google" id="ProtNLM"/>
    </source>
</evidence>
<feature type="non-terminal residue" evidence="3">
    <location>
        <position position="422"/>
    </location>
</feature>
<comment type="caution">
    <text evidence="3">The sequence shown here is derived from an EMBL/GenBank/DDBJ whole genome shotgun (WGS) entry which is preliminary data.</text>
</comment>
<protein>
    <recommendedName>
        <fullName evidence="5">Laminin domain protein</fullName>
    </recommendedName>
</protein>
<evidence type="ECO:0000313" key="3">
    <source>
        <dbReference type="EMBL" id="KAF8712217.1"/>
    </source>
</evidence>
<name>A0A8H7LXJ2_9AGAM</name>
<dbReference type="Proteomes" id="UP000602905">
    <property type="component" value="Unassembled WGS sequence"/>
</dbReference>
<feature type="coiled-coil region" evidence="1">
    <location>
        <begin position="217"/>
        <end position="251"/>
    </location>
</feature>
<organism evidence="3 4">
    <name type="scientific">Rhizoctonia solani</name>
    <dbReference type="NCBI Taxonomy" id="456999"/>
    <lineage>
        <taxon>Eukaryota</taxon>
        <taxon>Fungi</taxon>
        <taxon>Dikarya</taxon>
        <taxon>Basidiomycota</taxon>
        <taxon>Agaricomycotina</taxon>
        <taxon>Agaricomycetes</taxon>
        <taxon>Cantharellales</taxon>
        <taxon>Ceratobasidiaceae</taxon>
        <taxon>Rhizoctonia</taxon>
    </lineage>
</organism>
<dbReference type="AlphaFoldDB" id="A0A8H7LXJ2"/>
<dbReference type="EMBL" id="JACYCD010000044">
    <property type="protein sequence ID" value="KAF8712217.1"/>
    <property type="molecule type" value="Genomic_DNA"/>
</dbReference>
<reference evidence="3" key="1">
    <citation type="submission" date="2020-09" db="EMBL/GenBank/DDBJ databases">
        <title>Comparative genome analyses of four rice-infecting Rhizoctonia solani isolates reveal extensive enrichment of homogalacturonan modification genes.</title>
        <authorList>
            <person name="Lee D.-Y."/>
            <person name="Jeon J."/>
            <person name="Kim K.-T."/>
            <person name="Cheong K."/>
            <person name="Song H."/>
            <person name="Choi G."/>
            <person name="Ko J."/>
            <person name="Opiyo S.O."/>
            <person name="Zuo S."/>
            <person name="Madhav S."/>
            <person name="Lee Y.-H."/>
            <person name="Wang G.-L."/>
        </authorList>
    </citation>
    <scope>NUCLEOTIDE SEQUENCE</scope>
    <source>
        <strain evidence="3">AG1-IA WGL</strain>
    </source>
</reference>
<feature type="region of interest" description="Disordered" evidence="2">
    <location>
        <begin position="172"/>
        <end position="206"/>
    </location>
</feature>
<evidence type="ECO:0000256" key="2">
    <source>
        <dbReference type="SAM" id="MobiDB-lite"/>
    </source>
</evidence>
<accession>A0A8H7LXJ2</accession>
<dbReference type="OrthoDB" id="376826at2759"/>
<evidence type="ECO:0000256" key="1">
    <source>
        <dbReference type="SAM" id="Coils"/>
    </source>
</evidence>
<gene>
    <name evidence="3" type="ORF">RHS03_01226</name>
</gene>
<keyword evidence="1" id="KW-0175">Coiled coil</keyword>
<sequence>MNIMTVNQVYSPPELPQYLKDVYDLKAIVGIPTDEELVGIHSVIQMARKAAEIRGLGDPLLLVRISEHLFCAQMGEARYRSAYLDVVLPENATYTPPALPAHINVHLEPINGIPSGEEVVKVQEAIRLYQQFANVPSMFNPYVNVDLSQHLFDIQMARYTQHAREKNIMQCETPSSNTVKPATNSDEVSSLTTNNAGSGADSTQSLESVQTIQGSIIRDAVEKSNQLSEEANKLMERANILIERSNELMERSSSRPTEQASQDSAKFSEIFERMNGHLEHSNNLAGRLAKPIETMGNTLQTINRVLVRIQHAIVRSHKGNTTSAFDCLINERGEVPALSLITDRSSIADASKGLPISVRSIDPVISGVNQEFRIGNAWLGKYLRFYGIAGDLFEDDIGVRLKEGQEDVARLRLRQFLSSCLG</sequence>
<evidence type="ECO:0000313" key="4">
    <source>
        <dbReference type="Proteomes" id="UP000602905"/>
    </source>
</evidence>
<proteinExistence type="predicted"/>